<keyword evidence="8" id="KW-0812">Transmembrane</keyword>
<organism evidence="15">
    <name type="scientific">Pyramimonas obovata</name>
    <dbReference type="NCBI Taxonomy" id="1411642"/>
    <lineage>
        <taxon>Eukaryota</taxon>
        <taxon>Viridiplantae</taxon>
        <taxon>Chlorophyta</taxon>
        <taxon>Pyramimonadophyceae</taxon>
        <taxon>Pyramimonadales</taxon>
        <taxon>Pyramimonadaceae</taxon>
        <taxon>Pyramimonas</taxon>
        <taxon>Pyramimonas incertae sedis</taxon>
    </lineage>
</organism>
<evidence type="ECO:0000256" key="11">
    <source>
        <dbReference type="ARBA" id="ARBA00022989"/>
    </source>
</evidence>
<evidence type="ECO:0000256" key="9">
    <source>
        <dbReference type="ARBA" id="ARBA00022798"/>
    </source>
</evidence>
<evidence type="ECO:0000256" key="2">
    <source>
        <dbReference type="ARBA" id="ARBA00004771"/>
    </source>
</evidence>
<sequence length="184" mass="20616">MTPTAVANVVMQFPLIKHAVGVFGTCDASPKTLKRTLKDRSVVLYPGGIAELFLCDDKEERIFVKKRKGFVKVALQTGVDIIPVYLFGNTQVLKVAKSAALRAFARATGVTVTWFWGVWGTVVPFEKKIVSAMGRPLGIPHIPEPTQEDIEKYHTLYVNEVQRIFDTYKVTNPDFVNKQLIFSE</sequence>
<evidence type="ECO:0000313" key="15">
    <source>
        <dbReference type="EMBL" id="CAD8680699.1"/>
    </source>
</evidence>
<proteinExistence type="inferred from homology"/>
<evidence type="ECO:0000256" key="4">
    <source>
        <dbReference type="ARBA" id="ARBA00005420"/>
    </source>
</evidence>
<gene>
    <name evidence="15" type="ORF">POBO1169_LOCUS15139</name>
</gene>
<evidence type="ECO:0000256" key="6">
    <source>
        <dbReference type="ARBA" id="ARBA00022516"/>
    </source>
</evidence>
<reference evidence="15" key="1">
    <citation type="submission" date="2021-01" db="EMBL/GenBank/DDBJ databases">
        <authorList>
            <person name="Corre E."/>
            <person name="Pelletier E."/>
            <person name="Niang G."/>
            <person name="Scheremetjew M."/>
            <person name="Finn R."/>
            <person name="Kale V."/>
            <person name="Holt S."/>
            <person name="Cochrane G."/>
            <person name="Meng A."/>
            <person name="Brown T."/>
            <person name="Cohen L."/>
        </authorList>
    </citation>
    <scope>NUCLEOTIDE SEQUENCE</scope>
    <source>
        <strain evidence="15">CCMP722</strain>
    </source>
</reference>
<keyword evidence="6" id="KW-0444">Lipid biosynthesis</keyword>
<comment type="pathway">
    <text evidence="2">Glycerolipid metabolism; triacylglycerol biosynthesis.</text>
</comment>
<dbReference type="GO" id="GO:0005789">
    <property type="term" value="C:endoplasmic reticulum membrane"/>
    <property type="evidence" value="ECO:0007669"/>
    <property type="project" value="UniProtKB-SubCell"/>
</dbReference>
<evidence type="ECO:0000256" key="10">
    <source>
        <dbReference type="ARBA" id="ARBA00022824"/>
    </source>
</evidence>
<dbReference type="PANTHER" id="PTHR12317">
    <property type="entry name" value="DIACYLGLYCEROL O-ACYLTRANSFERASE"/>
    <property type="match status" value="1"/>
</dbReference>
<keyword evidence="7" id="KW-0808">Transferase</keyword>
<evidence type="ECO:0000256" key="12">
    <source>
        <dbReference type="ARBA" id="ARBA00023098"/>
    </source>
</evidence>
<accession>A0A7S0WRW5</accession>
<name>A0A7S0WRW5_9CHLO</name>
<dbReference type="InterPro" id="IPR007130">
    <property type="entry name" value="DAGAT"/>
</dbReference>
<protein>
    <recommendedName>
        <fullName evidence="5">diacylglycerol O-acyltransferase</fullName>
        <ecNumber evidence="5">2.3.1.20</ecNumber>
    </recommendedName>
</protein>
<dbReference type="EMBL" id="HBFA01030007">
    <property type="protein sequence ID" value="CAD8680699.1"/>
    <property type="molecule type" value="Transcribed_RNA"/>
</dbReference>
<dbReference type="EC" id="2.3.1.20" evidence="5"/>
<dbReference type="AlphaFoldDB" id="A0A7S0WRW5"/>
<comment type="subcellular location">
    <subcellularLocation>
        <location evidence="1">Endoplasmic reticulum membrane</location>
        <topology evidence="1">Multi-pass membrane protein</topology>
    </subcellularLocation>
</comment>
<dbReference type="PANTHER" id="PTHR12317:SF0">
    <property type="entry name" value="ACYLTRANSFERASE"/>
    <property type="match status" value="1"/>
</dbReference>
<dbReference type="GO" id="GO:0004144">
    <property type="term" value="F:diacylglycerol O-acyltransferase activity"/>
    <property type="evidence" value="ECO:0007669"/>
    <property type="project" value="UniProtKB-EC"/>
</dbReference>
<keyword evidence="9" id="KW-0319">Glycerol metabolism</keyword>
<evidence type="ECO:0000256" key="3">
    <source>
        <dbReference type="ARBA" id="ARBA00005189"/>
    </source>
</evidence>
<comment type="pathway">
    <text evidence="3">Lipid metabolism.</text>
</comment>
<keyword evidence="11" id="KW-1133">Transmembrane helix</keyword>
<comment type="similarity">
    <text evidence="4">Belongs to the diacylglycerol acyltransferase family.</text>
</comment>
<keyword evidence="12" id="KW-0443">Lipid metabolism</keyword>
<keyword evidence="13" id="KW-0472">Membrane</keyword>
<dbReference type="Pfam" id="PF03982">
    <property type="entry name" value="DAGAT"/>
    <property type="match status" value="1"/>
</dbReference>
<evidence type="ECO:0000256" key="13">
    <source>
        <dbReference type="ARBA" id="ARBA00023136"/>
    </source>
</evidence>
<evidence type="ECO:0000256" key="7">
    <source>
        <dbReference type="ARBA" id="ARBA00022679"/>
    </source>
</evidence>
<evidence type="ECO:0000256" key="8">
    <source>
        <dbReference type="ARBA" id="ARBA00022692"/>
    </source>
</evidence>
<keyword evidence="14" id="KW-0012">Acyltransferase</keyword>
<dbReference type="GO" id="GO:0019432">
    <property type="term" value="P:triglyceride biosynthetic process"/>
    <property type="evidence" value="ECO:0007669"/>
    <property type="project" value="TreeGrafter"/>
</dbReference>
<evidence type="ECO:0000256" key="14">
    <source>
        <dbReference type="ARBA" id="ARBA00023315"/>
    </source>
</evidence>
<evidence type="ECO:0000256" key="1">
    <source>
        <dbReference type="ARBA" id="ARBA00004477"/>
    </source>
</evidence>
<evidence type="ECO:0000256" key="5">
    <source>
        <dbReference type="ARBA" id="ARBA00013244"/>
    </source>
</evidence>
<dbReference type="GO" id="GO:0006071">
    <property type="term" value="P:glycerol metabolic process"/>
    <property type="evidence" value="ECO:0007669"/>
    <property type="project" value="UniProtKB-KW"/>
</dbReference>
<keyword evidence="10" id="KW-0256">Endoplasmic reticulum</keyword>